<protein>
    <submittedName>
        <fullName evidence="2">Z1 domain-containing protein</fullName>
    </submittedName>
</protein>
<evidence type="ECO:0000313" key="3">
    <source>
        <dbReference type="Proteomes" id="UP001172738"/>
    </source>
</evidence>
<organism evidence="2 3">
    <name type="scientific">Demequina zhanjiangensis</name>
    <dbReference type="NCBI Taxonomy" id="3051659"/>
    <lineage>
        <taxon>Bacteria</taxon>
        <taxon>Bacillati</taxon>
        <taxon>Actinomycetota</taxon>
        <taxon>Actinomycetes</taxon>
        <taxon>Micrococcales</taxon>
        <taxon>Demequinaceae</taxon>
        <taxon>Demequina</taxon>
    </lineage>
</organism>
<reference evidence="2" key="1">
    <citation type="submission" date="2023-06" db="EMBL/GenBank/DDBJ databases">
        <title>SYSU T00b26.</title>
        <authorList>
            <person name="Gao L."/>
            <person name="Fang B.-Z."/>
            <person name="Li W.-J."/>
        </authorList>
    </citation>
    <scope>NUCLEOTIDE SEQUENCE</scope>
    <source>
        <strain evidence="2">SYSU T00b26</strain>
    </source>
</reference>
<dbReference type="InterPro" id="IPR027417">
    <property type="entry name" value="P-loop_NTPase"/>
</dbReference>
<comment type="caution">
    <text evidence="2">The sequence shown here is derived from an EMBL/GenBank/DDBJ whole genome shotgun (WGS) entry which is preliminary data.</text>
</comment>
<dbReference type="RefSeq" id="WP_301128852.1">
    <property type="nucleotide sequence ID" value="NZ_JAUHPV010000006.1"/>
</dbReference>
<dbReference type="Proteomes" id="UP001172738">
    <property type="component" value="Unassembled WGS sequence"/>
</dbReference>
<feature type="domain" description="Putative endonuclease Z1" evidence="1">
    <location>
        <begin position="317"/>
        <end position="582"/>
    </location>
</feature>
<gene>
    <name evidence="2" type="ORF">QQX04_10265</name>
</gene>
<keyword evidence="3" id="KW-1185">Reference proteome</keyword>
<dbReference type="EMBL" id="JAUHPV010000006">
    <property type="protein sequence ID" value="MDN4473375.1"/>
    <property type="molecule type" value="Genomic_DNA"/>
</dbReference>
<evidence type="ECO:0000259" key="1">
    <source>
        <dbReference type="Pfam" id="PF10593"/>
    </source>
</evidence>
<dbReference type="InterPro" id="IPR018310">
    <property type="entry name" value="Put_endonuclease_Z1-dom"/>
</dbReference>
<evidence type="ECO:0000313" key="2">
    <source>
        <dbReference type="EMBL" id="MDN4473375.1"/>
    </source>
</evidence>
<accession>A0ABT8G2M6</accession>
<sequence length="899" mass="97694">MSETSRGVIDADADYIVHKGVLGAGPAGDRRWPASRQRNGVVMGAVQSGKTASMMAVAAKLLDAEVDGVVILAGTRRALWLQTLERLAAQLDTLESPLQRRELIPSVRAVETEGFSGGPSALYSMTPQKAKRLVQKRRPLIAVVMKNTTHLEHMGRTLRDVLYPAAAEAARPFHLVVIDDEADDSSIGEGSSAFLDIDGSSHEKQVPLRITDLWRGRNSPGGTVNEHVYATYLAYTATPQANFLQDASNPLAPRDFVVSLRTPGAEGMTKPRSSSYRVPEGLKAWYTGGDVYYEKLAAIPLCRAIDPTETSEEEQIADAMRAYLVASAIRLLRSEGRLGPFSARGHVFESRAEAKVSTVPPMSMLVHPSAAMNGHFDAAARILQWSRTGEAGPGPIPDAGERSLEVEGIRIDMEQRPERWLAWLEEYRRASLVVADVGELSDPPFVPDDGLWPEVRSLVLEELVPGTNVAVINSDPDADDRPRYDPVRGEDGWCAAPNLSTVFVSGTVMSRGLTLEGLTTTLFTRTSNAPLADTQMQMQRWFGYRGSYIELCRVFASDAQVELFRSYHVNDEALRREILAAMEAEEGSVPDIAVLQGHSFKATGKVPNVQGHRLNPGPRPFVRYMNPEGRDDENLRLVADLFSDHVVPVPAPDGRQGMLLEHTFSAVEVAELLESLRYQHLGRGSDGPGSSRWKSAARQAGIADDDPIQPLYRAPAVAGAIAPQSVSPYDLAAYLRFWDAVATRDVSSLVAVGARPTPWNLLSHSARERNVPRFHIGLRFGSGEPIREGPLALLPVEARPMQREVKELTDASGVNVGGELVATWGARNITDTGIFGDEFFDIRAQGRQPTEEDLDGRAPGADGLVLFHLVGRVGGGQSIAVGLSIPSGGPDHVEARVGR</sequence>
<name>A0ABT8G2M6_9MICO</name>
<proteinExistence type="predicted"/>
<dbReference type="SUPFAM" id="SSF52540">
    <property type="entry name" value="P-loop containing nucleoside triphosphate hydrolases"/>
    <property type="match status" value="1"/>
</dbReference>
<dbReference type="Pfam" id="PF10593">
    <property type="entry name" value="Z1"/>
    <property type="match status" value="1"/>
</dbReference>